<dbReference type="GO" id="GO:0008270">
    <property type="term" value="F:zinc ion binding"/>
    <property type="evidence" value="ECO:0007669"/>
    <property type="project" value="UniProtKB-UniRule"/>
</dbReference>
<dbReference type="PANTHER" id="PTHR11533:SF171">
    <property type="entry name" value="AMINOPEPTIDASE"/>
    <property type="match status" value="1"/>
</dbReference>
<dbReference type="STRING" id="763406.A0A1E3NIE8"/>
<feature type="binding site" evidence="9">
    <location>
        <position position="347"/>
    </location>
    <ligand>
        <name>Zn(2+)</name>
        <dbReference type="ChEBI" id="CHEBI:29105"/>
        <note>catalytic</note>
    </ligand>
</feature>
<evidence type="ECO:0000256" key="4">
    <source>
        <dbReference type="ARBA" id="ARBA00022723"/>
    </source>
</evidence>
<feature type="active site" description="Proton acceptor" evidence="8">
    <location>
        <position position="325"/>
    </location>
</feature>
<evidence type="ECO:0000256" key="2">
    <source>
        <dbReference type="ARBA" id="ARBA00022438"/>
    </source>
</evidence>
<dbReference type="EMBL" id="KV454004">
    <property type="protein sequence ID" value="ODQ45907.1"/>
    <property type="molecule type" value="Genomic_DNA"/>
</dbReference>
<dbReference type="SUPFAM" id="SSF55486">
    <property type="entry name" value="Metalloproteases ('zincins'), catalytic domain"/>
    <property type="match status" value="1"/>
</dbReference>
<dbReference type="Pfam" id="PF01433">
    <property type="entry name" value="Peptidase_M1"/>
    <property type="match status" value="1"/>
</dbReference>
<dbReference type="InterPro" id="IPR042097">
    <property type="entry name" value="Aminopeptidase_N-like_N_sf"/>
</dbReference>
<dbReference type="OrthoDB" id="10031169at2759"/>
<dbReference type="InterPro" id="IPR001930">
    <property type="entry name" value="Peptidase_M1"/>
</dbReference>
<keyword evidence="3 11" id="KW-0645">Protease</keyword>
<gene>
    <name evidence="15" type="ORF">PICMEDRAFT_34735</name>
</gene>
<evidence type="ECO:0000256" key="10">
    <source>
        <dbReference type="PIRSR" id="PIRSR634016-4"/>
    </source>
</evidence>
<comment type="similarity">
    <text evidence="1 11">Belongs to the peptidase M1 family.</text>
</comment>
<dbReference type="GO" id="GO:0070006">
    <property type="term" value="F:metalloaminopeptidase activity"/>
    <property type="evidence" value="ECO:0007669"/>
    <property type="project" value="TreeGrafter"/>
</dbReference>
<feature type="site" description="Transition state stabilizer" evidence="10">
    <location>
        <position position="410"/>
    </location>
</feature>
<evidence type="ECO:0000256" key="9">
    <source>
        <dbReference type="PIRSR" id="PIRSR634016-3"/>
    </source>
</evidence>
<evidence type="ECO:0000256" key="6">
    <source>
        <dbReference type="ARBA" id="ARBA00022833"/>
    </source>
</evidence>
<comment type="cofactor">
    <cofactor evidence="9 11">
        <name>Zn(2+)</name>
        <dbReference type="ChEBI" id="CHEBI:29105"/>
    </cofactor>
    <text evidence="9 11">Binds 1 zinc ion per subunit.</text>
</comment>
<reference evidence="15 16" key="1">
    <citation type="journal article" date="2016" name="Proc. Natl. Acad. Sci. U.S.A.">
        <title>Comparative genomics of biotechnologically important yeasts.</title>
        <authorList>
            <person name="Riley R."/>
            <person name="Haridas S."/>
            <person name="Wolfe K.H."/>
            <person name="Lopes M.R."/>
            <person name="Hittinger C.T."/>
            <person name="Goeker M."/>
            <person name="Salamov A.A."/>
            <person name="Wisecaver J.H."/>
            <person name="Long T.M."/>
            <person name="Calvey C.H."/>
            <person name="Aerts A.L."/>
            <person name="Barry K.W."/>
            <person name="Choi C."/>
            <person name="Clum A."/>
            <person name="Coughlan A.Y."/>
            <person name="Deshpande S."/>
            <person name="Douglass A.P."/>
            <person name="Hanson S.J."/>
            <person name="Klenk H.-P."/>
            <person name="LaButti K.M."/>
            <person name="Lapidus A."/>
            <person name="Lindquist E.A."/>
            <person name="Lipzen A.M."/>
            <person name="Meier-Kolthoff J.P."/>
            <person name="Ohm R.A."/>
            <person name="Otillar R.P."/>
            <person name="Pangilinan J.L."/>
            <person name="Peng Y."/>
            <person name="Rokas A."/>
            <person name="Rosa C.A."/>
            <person name="Scheuner C."/>
            <person name="Sibirny A.A."/>
            <person name="Slot J.C."/>
            <person name="Stielow J.B."/>
            <person name="Sun H."/>
            <person name="Kurtzman C.P."/>
            <person name="Blackwell M."/>
            <person name="Grigoriev I.V."/>
            <person name="Jeffries T.W."/>
        </authorList>
    </citation>
    <scope>NUCLEOTIDE SEQUENCE [LARGE SCALE GENOMIC DNA]</scope>
    <source>
        <strain evidence="15 16">NRRL Y-2026</strain>
    </source>
</reference>
<keyword evidence="16" id="KW-1185">Reference proteome</keyword>
<evidence type="ECO:0000256" key="1">
    <source>
        <dbReference type="ARBA" id="ARBA00010136"/>
    </source>
</evidence>
<keyword evidence="5 11" id="KW-0378">Hydrolase</keyword>
<evidence type="ECO:0000259" key="12">
    <source>
        <dbReference type="Pfam" id="PF01433"/>
    </source>
</evidence>
<dbReference type="InterPro" id="IPR045357">
    <property type="entry name" value="Aminopeptidase_N-like_N"/>
</dbReference>
<evidence type="ECO:0000256" key="11">
    <source>
        <dbReference type="RuleBase" id="RU364040"/>
    </source>
</evidence>
<feature type="binding site" evidence="9">
    <location>
        <position position="324"/>
    </location>
    <ligand>
        <name>Zn(2+)</name>
        <dbReference type="ChEBI" id="CHEBI:29105"/>
        <note>catalytic</note>
    </ligand>
</feature>
<evidence type="ECO:0000256" key="7">
    <source>
        <dbReference type="ARBA" id="ARBA00023049"/>
    </source>
</evidence>
<dbReference type="GO" id="GO:0016020">
    <property type="term" value="C:membrane"/>
    <property type="evidence" value="ECO:0007669"/>
    <property type="project" value="TreeGrafter"/>
</dbReference>
<dbReference type="SUPFAM" id="SSF63737">
    <property type="entry name" value="Leukotriene A4 hydrolase N-terminal domain"/>
    <property type="match status" value="1"/>
</dbReference>
<dbReference type="Gene3D" id="2.60.40.1910">
    <property type="match status" value="1"/>
</dbReference>
<evidence type="ECO:0000259" key="14">
    <source>
        <dbReference type="Pfam" id="PF17900"/>
    </source>
</evidence>
<dbReference type="GeneID" id="30179590"/>
<keyword evidence="7 11" id="KW-0482">Metalloprotease</keyword>
<evidence type="ECO:0000256" key="5">
    <source>
        <dbReference type="ARBA" id="ARBA00022801"/>
    </source>
</evidence>
<dbReference type="GO" id="GO:0006508">
    <property type="term" value="P:proteolysis"/>
    <property type="evidence" value="ECO:0007669"/>
    <property type="project" value="UniProtKB-KW"/>
</dbReference>
<keyword evidence="2 11" id="KW-0031">Aminopeptidase</keyword>
<dbReference type="GO" id="GO:0005737">
    <property type="term" value="C:cytoplasm"/>
    <property type="evidence" value="ECO:0007669"/>
    <property type="project" value="TreeGrafter"/>
</dbReference>
<proteinExistence type="inferred from homology"/>
<evidence type="ECO:0000259" key="13">
    <source>
        <dbReference type="Pfam" id="PF11838"/>
    </source>
</evidence>
<dbReference type="InterPro" id="IPR050344">
    <property type="entry name" value="Peptidase_M1_aminopeptidases"/>
</dbReference>
<evidence type="ECO:0000256" key="3">
    <source>
        <dbReference type="ARBA" id="ARBA00022670"/>
    </source>
</evidence>
<dbReference type="FunFam" id="1.10.390.10:FF:000001">
    <property type="entry name" value="Aminopeptidase"/>
    <property type="match status" value="1"/>
</dbReference>
<dbReference type="Gene3D" id="2.60.40.1730">
    <property type="entry name" value="tricorn interacting facor f3 domain"/>
    <property type="match status" value="1"/>
</dbReference>
<dbReference type="EC" id="3.4.11.-" evidence="11"/>
<feature type="domain" description="Aminopeptidase N-like N-terminal" evidence="14">
    <location>
        <begin position="24"/>
        <end position="212"/>
    </location>
</feature>
<dbReference type="Gene3D" id="1.25.50.20">
    <property type="match status" value="1"/>
</dbReference>
<dbReference type="PANTHER" id="PTHR11533">
    <property type="entry name" value="PROTEASE M1 ZINC METALLOPROTEASE"/>
    <property type="match status" value="1"/>
</dbReference>
<dbReference type="InterPro" id="IPR014782">
    <property type="entry name" value="Peptidase_M1_dom"/>
</dbReference>
<dbReference type="Proteomes" id="UP000094455">
    <property type="component" value="Unassembled WGS sequence"/>
</dbReference>
<evidence type="ECO:0000313" key="16">
    <source>
        <dbReference type="Proteomes" id="UP000094455"/>
    </source>
</evidence>
<dbReference type="Pfam" id="PF11838">
    <property type="entry name" value="ERAP1_C"/>
    <property type="match status" value="1"/>
</dbReference>
<dbReference type="GO" id="GO:0042277">
    <property type="term" value="F:peptide binding"/>
    <property type="evidence" value="ECO:0007669"/>
    <property type="project" value="TreeGrafter"/>
</dbReference>
<dbReference type="RefSeq" id="XP_019017020.1">
    <property type="nucleotide sequence ID" value="XM_019162903.1"/>
</dbReference>
<feature type="domain" description="Peptidase M1 membrane alanine aminopeptidase" evidence="12">
    <location>
        <begin position="252"/>
        <end position="469"/>
    </location>
</feature>
<keyword evidence="6 9" id="KW-0862">Zinc</keyword>
<dbReference type="PRINTS" id="PR00756">
    <property type="entry name" value="ALADIPTASE"/>
</dbReference>
<name>A0A1E3NIE8_9ASCO</name>
<feature type="binding site" evidence="9">
    <location>
        <position position="328"/>
    </location>
    <ligand>
        <name>Zn(2+)</name>
        <dbReference type="ChEBI" id="CHEBI:29105"/>
        <note>catalytic</note>
    </ligand>
</feature>
<feature type="domain" description="ERAP1-like C-terminal" evidence="13">
    <location>
        <begin position="530"/>
        <end position="839"/>
    </location>
</feature>
<organism evidence="15 16">
    <name type="scientific">Pichia membranifaciens NRRL Y-2026</name>
    <dbReference type="NCBI Taxonomy" id="763406"/>
    <lineage>
        <taxon>Eukaryota</taxon>
        <taxon>Fungi</taxon>
        <taxon>Dikarya</taxon>
        <taxon>Ascomycota</taxon>
        <taxon>Saccharomycotina</taxon>
        <taxon>Pichiomycetes</taxon>
        <taxon>Pichiales</taxon>
        <taxon>Pichiaceae</taxon>
        <taxon>Pichia</taxon>
    </lineage>
</organism>
<dbReference type="InterPro" id="IPR024571">
    <property type="entry name" value="ERAP1-like_C_dom"/>
</dbReference>
<dbReference type="FunFam" id="2.60.40.1730:FF:000002">
    <property type="entry name" value="Aminopeptidase"/>
    <property type="match status" value="1"/>
</dbReference>
<sequence>MCSAVSNRRFEDTSLHEQLPRDVKPVHYNIFCHNIDYEKNLFDGTATIDFEVFSKTKSIILNQKFLSFNKVVLKTSKGEEEVEEVIKDDANETVEFKLSSEIDAALKSVQVVVDYSGIIRTDMAGFYTSNYKNEKGETKYILTTQFESTDARSAFPCFDEPNCKASFTISIEVPKDLQVLSNMPLDKEVVADSDKENKLFTFCQTPKMSTYLVAWAIGQFEYVECTTTRDYNGSKLPIRVYTIPGQSHTGKYALETAQSAVDYLSSIFEIDYPLPKLDLLAVPQFGANAMENWGLVMFRSTALLYHPEKSSALYKQKVSYVVSHEIAHSWFGNYCTMNWWSDLWLNESFATYVGWLCVDNMHPEWDVFTDFISGSMQTALDLDSLKNSHPIEVQVYHSNEIDEIFDAISYLKGGSVVRMVAESIGVELFLKGVSNYLKKYSFGNAKSDDLWDSVSEVSGKNITELVEPWIKAIGYPALKVVKNKDGKTINITQQRFLVEGATKVDDSITWWIPNIDNMLTKEKVIDAQNFLKLNKDTAGFYRVFYDDELFENIVQNLGKLSDNDKIGLIADTSAGARAGIIKTSQFLKLVSQMKSETHVSVWNEIIERLNILKNAFFSDEEISEKLILFSRDLYKNKFEELIKSANLDFNGQRLASALFEQAGISQFNVAVTKALSIYQSKDIKPHFKQAVYRILLANADTCNDDVFNSVLAEVREPSTIDGREVALRSLGSINKVDEYLPSILSLFFDGSVPEMDYQFLTIPLASNFKTKVFFWNYFKDNYPKFRNDVSMWTLDRVVKGFLPKLVSKDLVQDVELFFENKDNSGYEKGLRQSLDSMRNDVRWRERARGDLLAWFQSNGY</sequence>
<dbReference type="GO" id="GO:0043171">
    <property type="term" value="P:peptide catabolic process"/>
    <property type="evidence" value="ECO:0007669"/>
    <property type="project" value="TreeGrafter"/>
</dbReference>
<dbReference type="Gene3D" id="1.10.390.10">
    <property type="entry name" value="Neutral Protease Domain 2"/>
    <property type="match status" value="1"/>
</dbReference>
<dbReference type="InterPro" id="IPR027268">
    <property type="entry name" value="Peptidase_M4/M1_CTD_sf"/>
</dbReference>
<accession>A0A1E3NIE8</accession>
<evidence type="ECO:0000256" key="8">
    <source>
        <dbReference type="PIRSR" id="PIRSR634016-1"/>
    </source>
</evidence>
<evidence type="ECO:0000313" key="15">
    <source>
        <dbReference type="EMBL" id="ODQ45907.1"/>
    </source>
</evidence>
<protein>
    <recommendedName>
        <fullName evidence="11">Aminopeptidase</fullName>
        <ecNumber evidence="11">3.4.11.-</ecNumber>
    </recommendedName>
</protein>
<dbReference type="AlphaFoldDB" id="A0A1E3NIE8"/>
<dbReference type="InterPro" id="IPR034016">
    <property type="entry name" value="M1_APN-typ"/>
</dbReference>
<dbReference type="Pfam" id="PF17900">
    <property type="entry name" value="Peptidase_M1_N"/>
    <property type="match status" value="1"/>
</dbReference>
<dbReference type="CDD" id="cd09601">
    <property type="entry name" value="M1_APN-Q_like"/>
    <property type="match status" value="1"/>
</dbReference>
<keyword evidence="4 9" id="KW-0479">Metal-binding</keyword>